<evidence type="ECO:0000313" key="3">
    <source>
        <dbReference type="Proteomes" id="UP000008549"/>
    </source>
</evidence>
<dbReference type="InParanoid" id="A8X8Q2"/>
<proteinExistence type="predicted"/>
<dbReference type="PANTHER" id="PTHR45830:SF11">
    <property type="entry name" value="SERPENTINE RECEPTOR, CLASS I"/>
    <property type="match status" value="1"/>
</dbReference>
<dbReference type="EMBL" id="HE600998">
    <property type="protein sequence ID" value="CAP29013.2"/>
    <property type="molecule type" value="Genomic_DNA"/>
</dbReference>
<dbReference type="eggNOG" id="ENOG502R90V">
    <property type="taxonomic scope" value="Eukaryota"/>
</dbReference>
<reference evidence="2 3" key="2">
    <citation type="journal article" date="2011" name="PLoS Genet.">
        <title>Caenorhabditis briggsae recombinant inbred line genotypes reveal inter-strain incompatibility and the evolution of recombination.</title>
        <authorList>
            <person name="Ross J.A."/>
            <person name="Koboldt D.C."/>
            <person name="Staisch J.E."/>
            <person name="Chamberlin H.M."/>
            <person name="Gupta B.P."/>
            <person name="Miller R.D."/>
            <person name="Baird S.E."/>
            <person name="Haag E.S."/>
        </authorList>
    </citation>
    <scope>NUCLEOTIDE SEQUENCE [LARGE SCALE GENOMIC DNA]</scope>
    <source>
        <strain evidence="2 3">AF16</strain>
    </source>
</reference>
<feature type="transmembrane region" description="Helical" evidence="1">
    <location>
        <begin position="57"/>
        <end position="85"/>
    </location>
</feature>
<dbReference type="FunCoup" id="A8X8Q2">
    <property type="interactions" value="1"/>
</dbReference>
<feature type="transmembrane region" description="Helical" evidence="1">
    <location>
        <begin position="24"/>
        <end position="45"/>
    </location>
</feature>
<dbReference type="WormBase" id="CBG09595">
    <property type="protein sequence ID" value="CBP16540"/>
    <property type="gene ID" value="WBGene00031156"/>
    <property type="gene designation" value="Cbr-sri-20"/>
</dbReference>
<dbReference type="Pfam" id="PF10327">
    <property type="entry name" value="7TM_GPCR_Sri"/>
    <property type="match status" value="1"/>
</dbReference>
<dbReference type="OMA" id="PVFGGYC"/>
<evidence type="ECO:0000313" key="2">
    <source>
        <dbReference type="EMBL" id="CAP29013.2"/>
    </source>
</evidence>
<dbReference type="AlphaFoldDB" id="A8X8Q2"/>
<organism evidence="2 3">
    <name type="scientific">Caenorhabditis briggsae</name>
    <dbReference type="NCBI Taxonomy" id="6238"/>
    <lineage>
        <taxon>Eukaryota</taxon>
        <taxon>Metazoa</taxon>
        <taxon>Ecdysozoa</taxon>
        <taxon>Nematoda</taxon>
        <taxon>Chromadorea</taxon>
        <taxon>Rhabditida</taxon>
        <taxon>Rhabditina</taxon>
        <taxon>Rhabditomorpha</taxon>
        <taxon>Rhabditoidea</taxon>
        <taxon>Rhabditidae</taxon>
        <taxon>Peloderinae</taxon>
        <taxon>Caenorhabditis</taxon>
    </lineage>
</organism>
<protein>
    <submittedName>
        <fullName evidence="2">Protein CBR-SRI-20</fullName>
    </submittedName>
</protein>
<keyword evidence="1" id="KW-0812">Transmembrane</keyword>
<accession>A8X8Q2</accession>
<gene>
    <name evidence="4" type="primary">sri-20</name>
    <name evidence="2" type="synonym">Cbr-sri-20</name>
    <name evidence="4" type="ORF">CBG09595</name>
    <name evidence="2" type="ORF">CBG_09595</name>
</gene>
<feature type="transmembrane region" description="Helical" evidence="1">
    <location>
        <begin position="105"/>
        <end position="123"/>
    </location>
</feature>
<keyword evidence="1" id="KW-0472">Membrane</keyword>
<feature type="transmembrane region" description="Helical" evidence="1">
    <location>
        <begin position="253"/>
        <end position="278"/>
    </location>
</feature>
<dbReference type="HOGENOM" id="CLU_067919_1_0_1"/>
<feature type="transmembrane region" description="Helical" evidence="1">
    <location>
        <begin position="284"/>
        <end position="307"/>
    </location>
</feature>
<feature type="transmembrane region" description="Helical" evidence="1">
    <location>
        <begin position="144"/>
        <end position="166"/>
    </location>
</feature>
<feature type="transmembrane region" description="Helical" evidence="1">
    <location>
        <begin position="200"/>
        <end position="228"/>
    </location>
</feature>
<dbReference type="InterPro" id="IPR019429">
    <property type="entry name" value="7TM_GPCR_serpentine_rcpt_Sri"/>
</dbReference>
<sequence length="356" mass="41138">MFTEEQLMTFSYTVDFGEPEWLKIYYHGISIVSTIISFFSMYVILFQSGKMDGYRYYLFYMQFAGWMMDLHISTLMQFIPLFPVFGGYCTGVLTQFFGIDDSFQTTYTAFTICLVASALNSCFVRKHQAISKISSKYLLNDIPYIIVIFLLNFYPVVAATLLYLSMLSKENQVILVKEVYPNLVDNFAHLSNYVVFDSNIWAIIFFAFIFFGCTYTLILIVTTTYSMFKTLEDNRKHISSSNYAKHRATLRSLLAQFATCFLIVGPASIFSLLVVIRYEHSQVATHWIIVALTLHSSANAIVMIITYPPYRNFVMLWKPNRCRSSTIGLPICCEFNSPRHNFLSDQELFRVARILT</sequence>
<reference evidence="2 3" key="1">
    <citation type="journal article" date="2003" name="PLoS Biol.">
        <title>The genome sequence of Caenorhabditis briggsae: a platform for comparative genomics.</title>
        <authorList>
            <person name="Stein L.D."/>
            <person name="Bao Z."/>
            <person name="Blasiar D."/>
            <person name="Blumenthal T."/>
            <person name="Brent M.R."/>
            <person name="Chen N."/>
            <person name="Chinwalla A."/>
            <person name="Clarke L."/>
            <person name="Clee C."/>
            <person name="Coghlan A."/>
            <person name="Coulson A."/>
            <person name="D'Eustachio P."/>
            <person name="Fitch D.H."/>
            <person name="Fulton L.A."/>
            <person name="Fulton R.E."/>
            <person name="Griffiths-Jones S."/>
            <person name="Harris T.W."/>
            <person name="Hillier L.W."/>
            <person name="Kamath R."/>
            <person name="Kuwabara P.E."/>
            <person name="Mardis E.R."/>
            <person name="Marra M.A."/>
            <person name="Miner T.L."/>
            <person name="Minx P."/>
            <person name="Mullikin J.C."/>
            <person name="Plumb R.W."/>
            <person name="Rogers J."/>
            <person name="Schein J.E."/>
            <person name="Sohrmann M."/>
            <person name="Spieth J."/>
            <person name="Stajich J.E."/>
            <person name="Wei C."/>
            <person name="Willey D."/>
            <person name="Wilson R.K."/>
            <person name="Durbin R."/>
            <person name="Waterston R.H."/>
        </authorList>
    </citation>
    <scope>NUCLEOTIDE SEQUENCE [LARGE SCALE GENOMIC DNA]</scope>
    <source>
        <strain evidence="2 3">AF16</strain>
    </source>
</reference>
<dbReference type="STRING" id="6238.A8X8Q2"/>
<evidence type="ECO:0000256" key="1">
    <source>
        <dbReference type="SAM" id="Phobius"/>
    </source>
</evidence>
<evidence type="ECO:0000313" key="4">
    <source>
        <dbReference type="WormBase" id="CBG09595"/>
    </source>
</evidence>
<dbReference type="Proteomes" id="UP000008549">
    <property type="component" value="Unassembled WGS sequence"/>
</dbReference>
<dbReference type="PANTHER" id="PTHR45830">
    <property type="entry name" value="SERPENTINE RECEPTOR, CLASS I"/>
    <property type="match status" value="1"/>
</dbReference>
<keyword evidence="3" id="KW-1185">Reference proteome</keyword>
<keyword evidence="1" id="KW-1133">Transmembrane helix</keyword>
<name>A8X8Q2_CAEBR</name>